<keyword evidence="1" id="KW-0812">Transmembrane</keyword>
<dbReference type="RefSeq" id="WP_138215522.1">
    <property type="nucleotide sequence ID" value="NZ_VASG01000006.1"/>
</dbReference>
<sequence>MKKDWVVWGGCALLFFTGVVWGMASAPKEFFHVDSVHDAFDMAASIATVLGVIGAIVQLNSWRKQQAANNDHNLAVRIASELNGQENKIKRAWGTAAIAHHAIAANIRAGDESFKSGARAGLVKYVDTQAEDFVKASAEFKSVAFECDVYWGGSYISPVTELIELSDLCISYFQCFRSYVAAGGAAELASIDGGSLDKAWGAMEAKGLVRFSEVGVYVSTRVEEFVSILRRDFITSSK</sequence>
<dbReference type="Proteomes" id="UP000307510">
    <property type="component" value="Unassembled WGS sequence"/>
</dbReference>
<organism evidence="2 3">
    <name type="scientific">Pseudomonas nitroreducens</name>
    <dbReference type="NCBI Taxonomy" id="46680"/>
    <lineage>
        <taxon>Bacteria</taxon>
        <taxon>Pseudomonadati</taxon>
        <taxon>Pseudomonadota</taxon>
        <taxon>Gammaproteobacteria</taxon>
        <taxon>Pseudomonadales</taxon>
        <taxon>Pseudomonadaceae</taxon>
        <taxon>Pseudomonas</taxon>
    </lineage>
</organism>
<reference evidence="3" key="2">
    <citation type="submission" date="2019-06" db="EMBL/GenBank/DDBJ databases">
        <title>AzeR, a transcriptional regulator that responds to azelaic acid in Pseudomonas nitroreducens.</title>
        <authorList>
            <person name="Bez C."/>
            <person name="Javvadi S.G."/>
            <person name="Bertani I."/>
            <person name="Devescovi G."/>
            <person name="Studholme D.J."/>
            <person name="Geller A."/>
            <person name="Levy A."/>
            <person name="Venturi V."/>
        </authorList>
    </citation>
    <scope>NUCLEOTIDE SEQUENCE [LARGE SCALE GENOMIC DNA]</scope>
    <source>
        <strain evidence="3">DSM 9128</strain>
    </source>
</reference>
<evidence type="ECO:0000313" key="2">
    <source>
        <dbReference type="EMBL" id="TLP71322.1"/>
    </source>
</evidence>
<comment type="caution">
    <text evidence="2">The sequence shown here is derived from an EMBL/GenBank/DDBJ whole genome shotgun (WGS) entry which is preliminary data.</text>
</comment>
<accession>A0A5R8ZY27</accession>
<reference evidence="2 3" key="1">
    <citation type="submission" date="2019-05" db="EMBL/GenBank/DDBJ databases">
        <authorList>
            <person name="Moore K."/>
            <person name="O'Neill P."/>
            <person name="Farbos A."/>
            <person name="Studholme D.J."/>
        </authorList>
    </citation>
    <scope>NUCLEOTIDE SEQUENCE [LARGE SCALE GENOMIC DNA]</scope>
    <source>
        <strain evidence="2 3">DSM 9128</strain>
    </source>
</reference>
<feature type="transmembrane region" description="Helical" evidence="1">
    <location>
        <begin position="38"/>
        <end position="57"/>
    </location>
</feature>
<proteinExistence type="predicted"/>
<evidence type="ECO:0000313" key="3">
    <source>
        <dbReference type="Proteomes" id="UP000307510"/>
    </source>
</evidence>
<name>A0A5R8ZY27_PSENT</name>
<dbReference type="AlphaFoldDB" id="A0A5R8ZY27"/>
<evidence type="ECO:0000256" key="1">
    <source>
        <dbReference type="SAM" id="Phobius"/>
    </source>
</evidence>
<keyword evidence="1" id="KW-0472">Membrane</keyword>
<dbReference type="EMBL" id="VASG01000006">
    <property type="protein sequence ID" value="TLP71322.1"/>
    <property type="molecule type" value="Genomic_DNA"/>
</dbReference>
<keyword evidence="1" id="KW-1133">Transmembrane helix</keyword>
<protein>
    <submittedName>
        <fullName evidence="2">Uncharacterized protein</fullName>
    </submittedName>
</protein>
<gene>
    <name evidence="2" type="ORF">FEA48_21085</name>
</gene>